<protein>
    <submittedName>
        <fullName evidence="1">Uncharacterized protein</fullName>
    </submittedName>
</protein>
<accession>A0ABP7LNL8</accession>
<name>A0ABP7LNL8_9ACTN</name>
<evidence type="ECO:0000313" key="1">
    <source>
        <dbReference type="EMBL" id="GAA3904553.1"/>
    </source>
</evidence>
<reference evidence="2" key="1">
    <citation type="journal article" date="2019" name="Int. J. Syst. Evol. Microbiol.">
        <title>The Global Catalogue of Microorganisms (GCM) 10K type strain sequencing project: providing services to taxonomists for standard genome sequencing and annotation.</title>
        <authorList>
            <consortium name="The Broad Institute Genomics Platform"/>
            <consortium name="The Broad Institute Genome Sequencing Center for Infectious Disease"/>
            <person name="Wu L."/>
            <person name="Ma J."/>
        </authorList>
    </citation>
    <scope>NUCLEOTIDE SEQUENCE [LARGE SCALE GENOMIC DNA]</scope>
    <source>
        <strain evidence="2">JCM 16956</strain>
    </source>
</reference>
<proteinExistence type="predicted"/>
<comment type="caution">
    <text evidence="1">The sequence shown here is derived from an EMBL/GenBank/DDBJ whole genome shotgun (WGS) entry which is preliminary data.</text>
</comment>
<gene>
    <name evidence="1" type="ORF">GCM10022244_13440</name>
</gene>
<dbReference type="EMBL" id="BAABAJ010000003">
    <property type="protein sequence ID" value="GAA3904553.1"/>
    <property type="molecule type" value="Genomic_DNA"/>
</dbReference>
<dbReference type="Proteomes" id="UP001501000">
    <property type="component" value="Unassembled WGS sequence"/>
</dbReference>
<organism evidence="1 2">
    <name type="scientific">Streptomyces gulbargensis</name>
    <dbReference type="NCBI Taxonomy" id="364901"/>
    <lineage>
        <taxon>Bacteria</taxon>
        <taxon>Bacillati</taxon>
        <taxon>Actinomycetota</taxon>
        <taxon>Actinomycetes</taxon>
        <taxon>Kitasatosporales</taxon>
        <taxon>Streptomycetaceae</taxon>
        <taxon>Streptomyces</taxon>
    </lineage>
</organism>
<evidence type="ECO:0000313" key="2">
    <source>
        <dbReference type="Proteomes" id="UP001501000"/>
    </source>
</evidence>
<dbReference type="RefSeq" id="WP_345279464.1">
    <property type="nucleotide sequence ID" value="NZ_BAABAJ010000003.1"/>
</dbReference>
<sequence length="60" mass="6460">MLIQVVVHAGHGLHSGAGRVAAQPVLAATYSFDPFGGDLSRENAVNYCRIQFRVIGNCFQ</sequence>
<keyword evidence="2" id="KW-1185">Reference proteome</keyword>